<dbReference type="RefSeq" id="WP_227706714.1">
    <property type="nucleotide sequence ID" value="NZ_JAJEQX010000004.1"/>
</dbReference>
<dbReference type="Proteomes" id="UP001198151">
    <property type="component" value="Unassembled WGS sequence"/>
</dbReference>
<dbReference type="EMBL" id="JAJEQX010000004">
    <property type="protein sequence ID" value="MCC2253573.1"/>
    <property type="molecule type" value="Genomic_DNA"/>
</dbReference>
<evidence type="ECO:0000313" key="2">
    <source>
        <dbReference type="Proteomes" id="UP001198151"/>
    </source>
</evidence>
<proteinExistence type="predicted"/>
<sequence length="123" mass="14492">MTLKLTAKEFLKQELEFFVDYRLEKGKLLYTLSGENKKETHQVNARFMYLSQKAELNRKEEDEICLLVKKGWLQYVRLYMEGYTAAAARKSFHCQVAGSLWGRNPHAVYFDSRIQDGPFVLQF</sequence>
<comment type="caution">
    <text evidence="1">The sequence shown here is derived from an EMBL/GenBank/DDBJ whole genome shotgun (WGS) entry which is preliminary data.</text>
</comment>
<name>A0ABS8FW49_9FIRM</name>
<keyword evidence="2" id="KW-1185">Reference proteome</keyword>
<gene>
    <name evidence="1" type="ORF">LKD70_03825</name>
</gene>
<reference evidence="1 2" key="1">
    <citation type="submission" date="2021-10" db="EMBL/GenBank/DDBJ databases">
        <title>Anaerobic single-cell dispensing facilitates the cultivation of human gut bacteria.</title>
        <authorList>
            <person name="Afrizal A."/>
        </authorList>
    </citation>
    <scope>NUCLEOTIDE SEQUENCE [LARGE SCALE GENOMIC DNA]</scope>
    <source>
        <strain evidence="1 2">CLA-AA-H200</strain>
    </source>
</reference>
<protein>
    <submittedName>
        <fullName evidence="1">Uncharacterized protein</fullName>
    </submittedName>
</protein>
<evidence type="ECO:0000313" key="1">
    <source>
        <dbReference type="EMBL" id="MCC2253573.1"/>
    </source>
</evidence>
<organism evidence="1 2">
    <name type="scientific">Ruminococcus turbiniformis</name>
    <dbReference type="NCBI Taxonomy" id="2881258"/>
    <lineage>
        <taxon>Bacteria</taxon>
        <taxon>Bacillati</taxon>
        <taxon>Bacillota</taxon>
        <taxon>Clostridia</taxon>
        <taxon>Eubacteriales</taxon>
        <taxon>Oscillospiraceae</taxon>
        <taxon>Ruminococcus</taxon>
    </lineage>
</organism>
<accession>A0ABS8FW49</accession>